<evidence type="ECO:0000313" key="2">
    <source>
        <dbReference type="EMBL" id="PYE55377.1"/>
    </source>
</evidence>
<dbReference type="EMBL" id="QJSX01000003">
    <property type="protein sequence ID" value="PYE55377.1"/>
    <property type="molecule type" value="Genomic_DNA"/>
</dbReference>
<dbReference type="InterPro" id="IPR041202">
    <property type="entry name" value="BaeRF_family10"/>
</dbReference>
<dbReference type="OrthoDB" id="58601at2"/>
<reference evidence="2 3" key="1">
    <citation type="submission" date="2018-06" db="EMBL/GenBank/DDBJ databases">
        <title>Genomic Encyclopedia of Type Strains, Phase IV (KMG-IV): sequencing the most valuable type-strain genomes for metagenomic binning, comparative biology and taxonomic classification.</title>
        <authorList>
            <person name="Goeker M."/>
        </authorList>
    </citation>
    <scope>NUCLEOTIDE SEQUENCE [LARGE SCALE GENOMIC DNA]</scope>
    <source>
        <strain evidence="2 3">DSM 18048</strain>
    </source>
</reference>
<protein>
    <submittedName>
        <fullName evidence="2">Uncharacterized protein</fullName>
    </submittedName>
</protein>
<organism evidence="2 3">
    <name type="scientific">Deinococcus yavapaiensis KR-236</name>
    <dbReference type="NCBI Taxonomy" id="694435"/>
    <lineage>
        <taxon>Bacteria</taxon>
        <taxon>Thermotogati</taxon>
        <taxon>Deinococcota</taxon>
        <taxon>Deinococci</taxon>
        <taxon>Deinococcales</taxon>
        <taxon>Deinococcaceae</taxon>
        <taxon>Deinococcus</taxon>
    </lineage>
</organism>
<evidence type="ECO:0000256" key="1">
    <source>
        <dbReference type="SAM" id="MobiDB-lite"/>
    </source>
</evidence>
<proteinExistence type="predicted"/>
<dbReference type="Proteomes" id="UP000248326">
    <property type="component" value="Unassembled WGS sequence"/>
</dbReference>
<name>A0A318S8L3_9DEIO</name>
<dbReference type="AlphaFoldDB" id="A0A318S8L3"/>
<comment type="caution">
    <text evidence="2">The sequence shown here is derived from an EMBL/GenBank/DDBJ whole genome shotgun (WGS) entry which is preliminary data.</text>
</comment>
<feature type="region of interest" description="Disordered" evidence="1">
    <location>
        <begin position="153"/>
        <end position="187"/>
    </location>
</feature>
<dbReference type="Gene3D" id="3.30.420.60">
    <property type="entry name" value="eRF1 domain 2"/>
    <property type="match status" value="1"/>
</dbReference>
<dbReference type="InterPro" id="IPR042226">
    <property type="entry name" value="eFR1_2_sf"/>
</dbReference>
<evidence type="ECO:0000313" key="3">
    <source>
        <dbReference type="Proteomes" id="UP000248326"/>
    </source>
</evidence>
<feature type="compositionally biased region" description="Gly residues" evidence="1">
    <location>
        <begin position="167"/>
        <end position="178"/>
    </location>
</feature>
<gene>
    <name evidence="2" type="ORF">DES52_103210</name>
</gene>
<sequence>MLSQQDIERIKNLPQDKMVLMAVVNDNPAVVDNEGSGLMVRAKVMMNDAGVPPTIASRVLDDLQESRQAYGKSALYVVAEDMFERYDVQVDLPERFHYGRPLKSMIANILEMMPSVGVLCVDREWARFFVWEQGELSEIRRRENVRLTDTDNWDTLTSSTRHVPGVQGSGGAGRGQPGSGPRSDSGVDLFEAREDAIAQRFYKETAEQLVKLMQRRGLKHLVLVGPVHRLAEFKGEVPEKAPIEIIGETNVSAGAGWADPAQILERVTPMVEELREREERELLDRIQEKGVMEVERVLEMIQQNQIYLLVIPEDGSNMHIYKSHNRDVPYYTSKNIAHSPLDDSLMERVALDECLPEFVDMFGVDVRRVRGEHAQKLVKEMGGLAGLTRY</sequence>
<dbReference type="RefSeq" id="WP_110885719.1">
    <property type="nucleotide sequence ID" value="NZ_QJSX01000003.1"/>
</dbReference>
<keyword evidence="3" id="KW-1185">Reference proteome</keyword>
<accession>A0A318S8L3</accession>
<dbReference type="Pfam" id="PF18854">
    <property type="entry name" value="baeRF_family10"/>
    <property type="match status" value="1"/>
</dbReference>